<reference evidence="4" key="1">
    <citation type="submission" date="2020-11" db="EMBL/GenBank/DDBJ databases">
        <title>Complete genome sequence of a novel pathogenic Methylobacterium strain isolated from rice in Vietnam.</title>
        <authorList>
            <person name="Lai K."/>
            <person name="Okazaki S."/>
            <person name="Higashi K."/>
            <person name="Mori H."/>
            <person name="Toyoda A."/>
            <person name="Kurokawa K."/>
        </authorList>
    </citation>
    <scope>NUCLEOTIDE SEQUENCE</scope>
    <source>
        <strain evidence="4">VL1</strain>
        <plasmid evidence="4">pVL1_1</plasmid>
    </source>
</reference>
<dbReference type="RefSeq" id="WP_207183809.1">
    <property type="nucleotide sequence ID" value="NZ_AP024146.1"/>
</dbReference>
<dbReference type="KEGG" id="mind:mvi_60900"/>
<gene>
    <name evidence="4" type="ORF">mvi_60900</name>
</gene>
<organism evidence="4 5">
    <name type="scientific">Methylobacterium indicum</name>
    <dbReference type="NCBI Taxonomy" id="1775910"/>
    <lineage>
        <taxon>Bacteria</taxon>
        <taxon>Pseudomonadati</taxon>
        <taxon>Pseudomonadota</taxon>
        <taxon>Alphaproteobacteria</taxon>
        <taxon>Hyphomicrobiales</taxon>
        <taxon>Methylobacteriaceae</taxon>
        <taxon>Methylobacterium</taxon>
    </lineage>
</organism>
<accession>A0A8H8X068</accession>
<evidence type="ECO:0000256" key="3">
    <source>
        <dbReference type="SAM" id="SignalP"/>
    </source>
</evidence>
<protein>
    <recommendedName>
        <fullName evidence="6">Porin</fullName>
    </recommendedName>
</protein>
<geneLocation type="plasmid" evidence="4 5">
    <name>pVL1_1</name>
</geneLocation>
<keyword evidence="1" id="KW-0175">Coiled coil</keyword>
<dbReference type="AlphaFoldDB" id="A0A8H8X068"/>
<feature type="signal peptide" evidence="3">
    <location>
        <begin position="1"/>
        <end position="30"/>
    </location>
</feature>
<feature type="chain" id="PRO_5034385637" description="Porin" evidence="3">
    <location>
        <begin position="31"/>
        <end position="103"/>
    </location>
</feature>
<evidence type="ECO:0000313" key="5">
    <source>
        <dbReference type="Proteomes" id="UP000663508"/>
    </source>
</evidence>
<keyword evidence="3" id="KW-0732">Signal</keyword>
<feature type="coiled-coil region" evidence="1">
    <location>
        <begin position="68"/>
        <end position="102"/>
    </location>
</feature>
<evidence type="ECO:0000256" key="1">
    <source>
        <dbReference type="SAM" id="Coils"/>
    </source>
</evidence>
<dbReference type="Proteomes" id="UP000663508">
    <property type="component" value="Plasmid pVL1_1"/>
</dbReference>
<evidence type="ECO:0008006" key="6">
    <source>
        <dbReference type="Google" id="ProtNLM"/>
    </source>
</evidence>
<feature type="region of interest" description="Disordered" evidence="2">
    <location>
        <begin position="31"/>
        <end position="67"/>
    </location>
</feature>
<evidence type="ECO:0000313" key="4">
    <source>
        <dbReference type="EMBL" id="BCM87629.1"/>
    </source>
</evidence>
<sequence>MAAKSFLNALLTNATLAAVLVTAMPGLAAAAPDGAATSEPQNRKRSKFQYHDGSAEEKRPYRRPNLDIDPTNLRIEELLARINELEERVETLEHQSRFSKGSQ</sequence>
<name>A0A8H8X068_9HYPH</name>
<keyword evidence="4" id="KW-0614">Plasmid</keyword>
<feature type="compositionally biased region" description="Basic and acidic residues" evidence="2">
    <location>
        <begin position="49"/>
        <end position="59"/>
    </location>
</feature>
<evidence type="ECO:0000256" key="2">
    <source>
        <dbReference type="SAM" id="MobiDB-lite"/>
    </source>
</evidence>
<proteinExistence type="predicted"/>
<dbReference type="EMBL" id="AP024146">
    <property type="protein sequence ID" value="BCM87629.1"/>
    <property type="molecule type" value="Genomic_DNA"/>
</dbReference>